<dbReference type="PRINTS" id="PR01148">
    <property type="entry name" value="EDG2RECEPTOR"/>
</dbReference>
<reference evidence="17" key="1">
    <citation type="submission" date="2025-08" db="UniProtKB">
        <authorList>
            <consortium name="Ensembl"/>
        </authorList>
    </citation>
    <scope>IDENTIFICATION</scope>
</reference>
<evidence type="ECO:0000256" key="12">
    <source>
        <dbReference type="ARBA" id="ARBA00023180"/>
    </source>
</evidence>
<evidence type="ECO:0000256" key="6">
    <source>
        <dbReference type="ARBA" id="ARBA00022753"/>
    </source>
</evidence>
<keyword evidence="11 14" id="KW-0675">Receptor</keyword>
<evidence type="ECO:0000256" key="5">
    <source>
        <dbReference type="ARBA" id="ARBA00022692"/>
    </source>
</evidence>
<keyword evidence="6" id="KW-0967">Endosome</keyword>
<keyword evidence="8 14" id="KW-0297">G-protein coupled receptor</keyword>
<protein>
    <submittedName>
        <fullName evidence="17">Lysophosphatidic acid receptor 2</fullName>
    </submittedName>
</protein>
<dbReference type="GO" id="GO:0005886">
    <property type="term" value="C:plasma membrane"/>
    <property type="evidence" value="ECO:0007669"/>
    <property type="project" value="UniProtKB-SubCell"/>
</dbReference>
<evidence type="ECO:0000256" key="4">
    <source>
        <dbReference type="ARBA" id="ARBA00022475"/>
    </source>
</evidence>
<accession>A0A8C7K1N9</accession>
<evidence type="ECO:0000256" key="13">
    <source>
        <dbReference type="ARBA" id="ARBA00023224"/>
    </source>
</evidence>
<evidence type="ECO:0000256" key="3">
    <source>
        <dbReference type="ARBA" id="ARBA00004651"/>
    </source>
</evidence>
<dbReference type="GO" id="GO:0005768">
    <property type="term" value="C:endosome"/>
    <property type="evidence" value="ECO:0007669"/>
    <property type="project" value="UniProtKB-SubCell"/>
</dbReference>
<keyword evidence="12" id="KW-0325">Glycoprotein</keyword>
<dbReference type="PRINTS" id="PR00237">
    <property type="entry name" value="GPCRRHODOPSN"/>
</dbReference>
<comment type="subcellular location">
    <subcellularLocation>
        <location evidence="3">Cell membrane</location>
        <topology evidence="3">Multi-pass membrane protein</topology>
    </subcellularLocation>
    <subcellularLocation>
        <location evidence="2">Cell surface</location>
    </subcellularLocation>
    <subcellularLocation>
        <location evidence="1">Endosome</location>
    </subcellularLocation>
</comment>
<evidence type="ECO:0000313" key="17">
    <source>
        <dbReference type="Ensembl" id="ENSOKIP00005096099.1"/>
    </source>
</evidence>
<feature type="transmembrane region" description="Helical" evidence="15">
    <location>
        <begin position="71"/>
        <end position="94"/>
    </location>
</feature>
<name>A0A8C7K1N9_ONCKI</name>
<dbReference type="Proteomes" id="UP000694557">
    <property type="component" value="Unassembled WGS sequence"/>
</dbReference>
<feature type="domain" description="G-protein coupled receptors family 1 profile" evidence="16">
    <location>
        <begin position="53"/>
        <end position="298"/>
    </location>
</feature>
<dbReference type="FunFam" id="1.20.1070.10:FF:000025">
    <property type="entry name" value="Lysophosphatidic acid receptor 1"/>
    <property type="match status" value="1"/>
</dbReference>
<dbReference type="CDD" id="cd15342">
    <property type="entry name" value="7tmA_LPAR2_Edg4"/>
    <property type="match status" value="1"/>
</dbReference>
<comment type="similarity">
    <text evidence="14">Belongs to the G-protein coupled receptor 1 family.</text>
</comment>
<dbReference type="InterPro" id="IPR000276">
    <property type="entry name" value="GPCR_Rhodpsn"/>
</dbReference>
<feature type="transmembrane region" description="Helical" evidence="15">
    <location>
        <begin position="37"/>
        <end position="64"/>
    </location>
</feature>
<dbReference type="PROSITE" id="PS00237">
    <property type="entry name" value="G_PROTEIN_RECEP_F1_1"/>
    <property type="match status" value="1"/>
</dbReference>
<reference evidence="17" key="2">
    <citation type="submission" date="2025-09" db="UniProtKB">
        <authorList>
            <consortium name="Ensembl"/>
        </authorList>
    </citation>
    <scope>IDENTIFICATION</scope>
</reference>
<keyword evidence="4" id="KW-1003">Cell membrane</keyword>
<dbReference type="Gene3D" id="1.20.1070.10">
    <property type="entry name" value="Rhodopsin 7-helix transmembrane proteins"/>
    <property type="match status" value="1"/>
</dbReference>
<keyword evidence="5 14" id="KW-0812">Transmembrane</keyword>
<evidence type="ECO:0000313" key="18">
    <source>
        <dbReference type="Proteomes" id="UP000694557"/>
    </source>
</evidence>
<evidence type="ECO:0000256" key="9">
    <source>
        <dbReference type="ARBA" id="ARBA00023136"/>
    </source>
</evidence>
<keyword evidence="13 14" id="KW-0807">Transducer</keyword>
<evidence type="ECO:0000256" key="11">
    <source>
        <dbReference type="ARBA" id="ARBA00023170"/>
    </source>
</evidence>
<feature type="transmembrane region" description="Helical" evidence="15">
    <location>
        <begin position="151"/>
        <end position="174"/>
    </location>
</feature>
<evidence type="ECO:0000256" key="1">
    <source>
        <dbReference type="ARBA" id="ARBA00004177"/>
    </source>
</evidence>
<keyword evidence="9 15" id="KW-0472">Membrane</keyword>
<feature type="transmembrane region" description="Helical" evidence="15">
    <location>
        <begin position="114"/>
        <end position="131"/>
    </location>
</feature>
<evidence type="ECO:0000256" key="10">
    <source>
        <dbReference type="ARBA" id="ARBA00023157"/>
    </source>
</evidence>
<organism evidence="17 18">
    <name type="scientific">Oncorhynchus kisutch</name>
    <name type="common">Coho salmon</name>
    <name type="synonym">Salmo kisutch</name>
    <dbReference type="NCBI Taxonomy" id="8019"/>
    <lineage>
        <taxon>Eukaryota</taxon>
        <taxon>Metazoa</taxon>
        <taxon>Chordata</taxon>
        <taxon>Craniata</taxon>
        <taxon>Vertebrata</taxon>
        <taxon>Euteleostomi</taxon>
        <taxon>Actinopterygii</taxon>
        <taxon>Neopterygii</taxon>
        <taxon>Teleostei</taxon>
        <taxon>Protacanthopterygii</taxon>
        <taxon>Salmoniformes</taxon>
        <taxon>Salmonidae</taxon>
        <taxon>Salmoninae</taxon>
        <taxon>Oncorhynchus</taxon>
    </lineage>
</organism>
<dbReference type="GO" id="GO:0070915">
    <property type="term" value="F:lysophosphatidic acid receptor activity"/>
    <property type="evidence" value="ECO:0007669"/>
    <property type="project" value="InterPro"/>
</dbReference>
<dbReference type="PROSITE" id="PS50262">
    <property type="entry name" value="G_PROTEIN_RECEP_F1_2"/>
    <property type="match status" value="1"/>
</dbReference>
<keyword evidence="7 15" id="KW-1133">Transmembrane helix</keyword>
<evidence type="ECO:0000256" key="15">
    <source>
        <dbReference type="SAM" id="Phobius"/>
    </source>
</evidence>
<dbReference type="InterPro" id="IPR002277">
    <property type="entry name" value="LPA_rcpt_EDG2"/>
</dbReference>
<dbReference type="Pfam" id="PF00001">
    <property type="entry name" value="7tm_1"/>
    <property type="match status" value="1"/>
</dbReference>
<dbReference type="SUPFAM" id="SSF81321">
    <property type="entry name" value="Family A G protein-coupled receptor-like"/>
    <property type="match status" value="1"/>
</dbReference>
<keyword evidence="18" id="KW-1185">Reference proteome</keyword>
<dbReference type="InterPro" id="IPR004065">
    <property type="entry name" value="LPA_rcpt"/>
</dbReference>
<evidence type="ECO:0000256" key="2">
    <source>
        <dbReference type="ARBA" id="ARBA00004241"/>
    </source>
</evidence>
<dbReference type="AlphaFoldDB" id="A0A8C7K1N9"/>
<feature type="transmembrane region" description="Helical" evidence="15">
    <location>
        <begin position="239"/>
        <end position="266"/>
    </location>
</feature>
<dbReference type="PANTHER" id="PTHR22750">
    <property type="entry name" value="G-PROTEIN COUPLED RECEPTOR"/>
    <property type="match status" value="1"/>
</dbReference>
<evidence type="ECO:0000259" key="16">
    <source>
        <dbReference type="PROSITE" id="PS50262"/>
    </source>
</evidence>
<gene>
    <name evidence="17" type="primary">LPAR2</name>
    <name evidence="17" type="synonym">LOC116358967</name>
</gene>
<feature type="transmembrane region" description="Helical" evidence="15">
    <location>
        <begin position="194"/>
        <end position="219"/>
    </location>
</feature>
<dbReference type="InterPro" id="IPR017452">
    <property type="entry name" value="GPCR_Rhodpsn_7TM"/>
</dbReference>
<evidence type="ECO:0000256" key="7">
    <source>
        <dbReference type="ARBA" id="ARBA00022989"/>
    </source>
</evidence>
<dbReference type="PRINTS" id="PR01527">
    <property type="entry name" value="LPARECEPTOR"/>
</dbReference>
<sequence>MDKLTDDVPGCYYNRTVQFFYEHSGKNISAHWRPRDYVVVSLGMGVSVIVILANILVMVAIFINRRFHFPIYYLLGNLAAADLFSGIAYLHLMFHTGPWTIKLSKNQWFVRQTLIDSSLTASVLNLLAIALERHQTIFTMQLHSKMTNRRVVLLIALIWGLAIFMGLVPTMGWHCLCDLENCSTMAPMYKRSYLVFWAVLNLFTFSLMVAAYTRIFVYVRHKSQRMSQHTSQIRHKETVFNLMKTVSMILGCFVICWTPGLVLLMLDGLGCESCQVLRYEKYCLVLAECNSLVNPIIYSFRDTDMLQTFKRILCCLCRRGDAGRKDTLSGMRCNTLEQEPYENGDAELVEKTRGAPLILKGTEDYDDVHRELTRACAHTHAQPHTQCVIIWGGVCIV</sequence>
<evidence type="ECO:0000256" key="14">
    <source>
        <dbReference type="RuleBase" id="RU000688"/>
    </source>
</evidence>
<dbReference type="Ensembl" id="ENSOKIT00005102817.1">
    <property type="protein sequence ID" value="ENSOKIP00005096099.1"/>
    <property type="gene ID" value="ENSOKIG00005042059.1"/>
</dbReference>
<dbReference type="GeneTree" id="ENSGT01120000271896"/>
<keyword evidence="10" id="KW-1015">Disulfide bond</keyword>
<proteinExistence type="inferred from homology"/>
<evidence type="ECO:0000256" key="8">
    <source>
        <dbReference type="ARBA" id="ARBA00023040"/>
    </source>
</evidence>
<dbReference type="GO" id="GO:0009986">
    <property type="term" value="C:cell surface"/>
    <property type="evidence" value="ECO:0007669"/>
    <property type="project" value="UniProtKB-SubCell"/>
</dbReference>